<organism evidence="10 11">
    <name type="scientific">Paragonimus westermani</name>
    <dbReference type="NCBI Taxonomy" id="34504"/>
    <lineage>
        <taxon>Eukaryota</taxon>
        <taxon>Metazoa</taxon>
        <taxon>Spiralia</taxon>
        <taxon>Lophotrochozoa</taxon>
        <taxon>Platyhelminthes</taxon>
        <taxon>Trematoda</taxon>
        <taxon>Digenea</taxon>
        <taxon>Plagiorchiida</taxon>
        <taxon>Troglotremata</taxon>
        <taxon>Troglotrematidae</taxon>
        <taxon>Paragonimus</taxon>
    </lineage>
</organism>
<comment type="subunit">
    <text evidence="8">Part of the multisubunit TRAPP (transport protein particle) complex.</text>
</comment>
<proteinExistence type="inferred from homology"/>
<evidence type="ECO:0000256" key="3">
    <source>
        <dbReference type="ARBA" id="ARBA00006218"/>
    </source>
</evidence>
<comment type="subcellular location">
    <subcellularLocation>
        <location evidence="2">Endoplasmic reticulum</location>
    </subcellularLocation>
    <subcellularLocation>
        <location evidence="1 8">Golgi apparatus</location>
        <location evidence="1 8">cis-Golgi network</location>
    </subcellularLocation>
</comment>
<dbReference type="InterPro" id="IPR007194">
    <property type="entry name" value="TRAPP_component"/>
</dbReference>
<dbReference type="GO" id="GO:0005783">
    <property type="term" value="C:endoplasmic reticulum"/>
    <property type="evidence" value="ECO:0007669"/>
    <property type="project" value="UniProtKB-SubCell"/>
</dbReference>
<feature type="transmembrane region" description="Helical" evidence="9">
    <location>
        <begin position="29"/>
        <end position="48"/>
    </location>
</feature>
<keyword evidence="4 8" id="KW-0813">Transport</keyword>
<dbReference type="PIRSF" id="PIRSF017479">
    <property type="entry name" value="TRAPP_I_complex_Trs31"/>
    <property type="match status" value="1"/>
</dbReference>
<evidence type="ECO:0000256" key="6">
    <source>
        <dbReference type="ARBA" id="ARBA00022892"/>
    </source>
</evidence>
<evidence type="ECO:0000256" key="4">
    <source>
        <dbReference type="ARBA" id="ARBA00022448"/>
    </source>
</evidence>
<dbReference type="GO" id="GO:1990071">
    <property type="term" value="C:TRAPPII protein complex"/>
    <property type="evidence" value="ECO:0007669"/>
    <property type="project" value="TreeGrafter"/>
</dbReference>
<sequence length="209" mass="24228">MNIPHSKNILEKSLSKLRGDVRFPLTRNYMIIMQINIAPFAYLFVELVKYSMRNVSKMDVVQQRLTEFGKHVGERMVDVVYRREKPLKRDTRLYNALVFLKSTFWKSVFGKEADELERDGADENMYYMIEHEPVVNRFTRFVYEEKDGKRSGGSVPLNTAAFNCGIVEAFLCNTGFSCSVTVTWYKGTAYVIKFDESVGIRERQLDGKG</sequence>
<dbReference type="GO" id="GO:1990072">
    <property type="term" value="C:TRAPPIII protein complex"/>
    <property type="evidence" value="ECO:0007669"/>
    <property type="project" value="TreeGrafter"/>
</dbReference>
<keyword evidence="11" id="KW-1185">Reference proteome</keyword>
<evidence type="ECO:0000256" key="7">
    <source>
        <dbReference type="ARBA" id="ARBA00023034"/>
    </source>
</evidence>
<keyword evidence="6 8" id="KW-0931">ER-Golgi transport</keyword>
<protein>
    <recommendedName>
        <fullName evidence="8">Trafficking protein particle complex subunit 5</fullName>
    </recommendedName>
</protein>
<reference evidence="10 11" key="1">
    <citation type="journal article" date="2019" name="Gigascience">
        <title>Whole-genome sequence of the oriental lung fluke Paragonimus westermani.</title>
        <authorList>
            <person name="Oey H."/>
            <person name="Zakrzewski M."/>
            <person name="Narain K."/>
            <person name="Devi K.R."/>
            <person name="Agatsuma T."/>
            <person name="Nawaratna S."/>
            <person name="Gobert G.N."/>
            <person name="Jones M.K."/>
            <person name="Ragan M.A."/>
            <person name="McManus D.P."/>
            <person name="Krause L."/>
        </authorList>
    </citation>
    <scope>NUCLEOTIDE SEQUENCE [LARGE SCALE GENOMIC DNA]</scope>
    <source>
        <strain evidence="10 11">IND2009</strain>
    </source>
</reference>
<evidence type="ECO:0000256" key="9">
    <source>
        <dbReference type="SAM" id="Phobius"/>
    </source>
</evidence>
<keyword evidence="9" id="KW-1133">Transmembrane helix</keyword>
<evidence type="ECO:0000256" key="1">
    <source>
        <dbReference type="ARBA" id="ARBA00004222"/>
    </source>
</evidence>
<comment type="similarity">
    <text evidence="3 8">Belongs to the TRAPP small subunits family. BET3 subfamily.</text>
</comment>
<keyword evidence="9" id="KW-0812">Transmembrane</keyword>
<name>A0A5J4P1U6_9TREM</name>
<dbReference type="PANTHER" id="PTHR20902">
    <property type="entry name" value="41-2 PROTEIN ANTIGEN-RELATED"/>
    <property type="match status" value="1"/>
</dbReference>
<dbReference type="EMBL" id="QNGE01000100">
    <property type="protein sequence ID" value="KAA3681925.1"/>
    <property type="molecule type" value="Genomic_DNA"/>
</dbReference>
<dbReference type="GO" id="GO:1990070">
    <property type="term" value="C:TRAPPI protein complex"/>
    <property type="evidence" value="ECO:0007669"/>
    <property type="project" value="TreeGrafter"/>
</dbReference>
<dbReference type="Gene3D" id="3.30.1380.20">
    <property type="entry name" value="Trafficking protein particle complex subunit 3"/>
    <property type="match status" value="1"/>
</dbReference>
<comment type="caution">
    <text evidence="10">The sequence shown here is derived from an EMBL/GenBank/DDBJ whole genome shotgun (WGS) entry which is preliminary data.</text>
</comment>
<evidence type="ECO:0000256" key="8">
    <source>
        <dbReference type="PIRNR" id="PIRNR017479"/>
    </source>
</evidence>
<accession>A0A5J4P1U6</accession>
<dbReference type="AlphaFoldDB" id="A0A5J4P1U6"/>
<comment type="function">
    <text evidence="8">May play a role in vesicular transport from endoplasmic reticulum to Golgi.</text>
</comment>
<keyword evidence="9" id="KW-0472">Membrane</keyword>
<evidence type="ECO:0000313" key="11">
    <source>
        <dbReference type="Proteomes" id="UP000324629"/>
    </source>
</evidence>
<dbReference type="Pfam" id="PF04051">
    <property type="entry name" value="TRAPP"/>
    <property type="match status" value="1"/>
</dbReference>
<dbReference type="Proteomes" id="UP000324629">
    <property type="component" value="Unassembled WGS sequence"/>
</dbReference>
<evidence type="ECO:0000256" key="5">
    <source>
        <dbReference type="ARBA" id="ARBA00022824"/>
    </source>
</evidence>
<gene>
    <name evidence="10" type="ORF">DEA37_0014873</name>
</gene>
<keyword evidence="5 8" id="KW-0256">Endoplasmic reticulum</keyword>
<dbReference type="GO" id="GO:0006888">
    <property type="term" value="P:endoplasmic reticulum to Golgi vesicle-mediated transport"/>
    <property type="evidence" value="ECO:0007669"/>
    <property type="project" value="TreeGrafter"/>
</dbReference>
<dbReference type="SUPFAM" id="SSF111126">
    <property type="entry name" value="Ligand-binding domain in the NO signalling and Golgi transport"/>
    <property type="match status" value="1"/>
</dbReference>
<evidence type="ECO:0000256" key="2">
    <source>
        <dbReference type="ARBA" id="ARBA00004240"/>
    </source>
</evidence>
<dbReference type="PANTHER" id="PTHR20902:SF0">
    <property type="entry name" value="TRAFFICKING PROTEIN PARTICLE COMPLEX SUBUNIT 5"/>
    <property type="match status" value="1"/>
</dbReference>
<dbReference type="InterPro" id="IPR016696">
    <property type="entry name" value="TRAPP-I_su5"/>
</dbReference>
<evidence type="ECO:0000313" key="10">
    <source>
        <dbReference type="EMBL" id="KAA3681925.1"/>
    </source>
</evidence>
<dbReference type="CDD" id="cd14943">
    <property type="entry name" value="TRAPPC5_Trs31"/>
    <property type="match status" value="1"/>
</dbReference>
<keyword evidence="7 8" id="KW-0333">Golgi apparatus</keyword>
<dbReference type="InterPro" id="IPR024096">
    <property type="entry name" value="NO_sig/Golgi_transp_ligand-bd"/>
</dbReference>